<dbReference type="InterPro" id="IPR050090">
    <property type="entry name" value="Tyrosine_recombinase_XerCD"/>
</dbReference>
<dbReference type="InterPro" id="IPR013762">
    <property type="entry name" value="Integrase-like_cat_sf"/>
</dbReference>
<dbReference type="GO" id="GO:0015074">
    <property type="term" value="P:DNA integration"/>
    <property type="evidence" value="ECO:0007669"/>
    <property type="project" value="InterPro"/>
</dbReference>
<feature type="compositionally biased region" description="Basic and acidic residues" evidence="4">
    <location>
        <begin position="270"/>
        <end position="282"/>
    </location>
</feature>
<proteinExistence type="inferred from homology"/>
<dbReference type="PROSITE" id="PS51898">
    <property type="entry name" value="TYR_RECOMBINASE"/>
    <property type="match status" value="1"/>
</dbReference>
<feature type="region of interest" description="Disordered" evidence="4">
    <location>
        <begin position="269"/>
        <end position="304"/>
    </location>
</feature>
<comment type="caution">
    <text evidence="6">The sequence shown here is derived from an EMBL/GenBank/DDBJ whole genome shotgun (WGS) entry which is preliminary data.</text>
</comment>
<protein>
    <submittedName>
        <fullName evidence="6">Tyrosine-type recombinase/integrase</fullName>
    </submittedName>
</protein>
<dbReference type="EMBL" id="VSRQ01000007">
    <property type="protein sequence ID" value="TYK45464.1"/>
    <property type="molecule type" value="Genomic_DNA"/>
</dbReference>
<dbReference type="InterPro" id="IPR011010">
    <property type="entry name" value="DNA_brk_join_enz"/>
</dbReference>
<keyword evidence="7" id="KW-1185">Reference proteome</keyword>
<dbReference type="Pfam" id="PF00589">
    <property type="entry name" value="Phage_integrase"/>
    <property type="match status" value="1"/>
</dbReference>
<evidence type="ECO:0000259" key="5">
    <source>
        <dbReference type="PROSITE" id="PS51898"/>
    </source>
</evidence>
<evidence type="ECO:0000256" key="4">
    <source>
        <dbReference type="SAM" id="MobiDB-lite"/>
    </source>
</evidence>
<dbReference type="PANTHER" id="PTHR30349">
    <property type="entry name" value="PHAGE INTEGRASE-RELATED"/>
    <property type="match status" value="1"/>
</dbReference>
<reference evidence="6 7" key="1">
    <citation type="submission" date="2019-08" db="EMBL/GenBank/DDBJ databases">
        <title>Actinomadura sp. nov. CYP1-5 isolated from mountain soil.</title>
        <authorList>
            <person name="Songsumanus A."/>
            <person name="Kuncharoen N."/>
            <person name="Kudo T."/>
            <person name="Yuki M."/>
            <person name="Igarashi Y."/>
            <person name="Tanasupawat S."/>
        </authorList>
    </citation>
    <scope>NUCLEOTIDE SEQUENCE [LARGE SCALE GENOMIC DNA]</scope>
    <source>
        <strain evidence="6 7">CYP1-5</strain>
    </source>
</reference>
<organism evidence="6 7">
    <name type="scientific">Actinomadura decatromicini</name>
    <dbReference type="NCBI Taxonomy" id="2604572"/>
    <lineage>
        <taxon>Bacteria</taxon>
        <taxon>Bacillati</taxon>
        <taxon>Actinomycetota</taxon>
        <taxon>Actinomycetes</taxon>
        <taxon>Streptosporangiales</taxon>
        <taxon>Thermomonosporaceae</taxon>
        <taxon>Actinomadura</taxon>
    </lineage>
</organism>
<accession>A0A5D3FC43</accession>
<feature type="domain" description="Tyr recombinase" evidence="5">
    <location>
        <begin position="100"/>
        <end position="283"/>
    </location>
</feature>
<keyword evidence="2" id="KW-0238">DNA-binding</keyword>
<dbReference type="Proteomes" id="UP000323505">
    <property type="component" value="Unassembled WGS sequence"/>
</dbReference>
<dbReference type="PANTHER" id="PTHR30349:SF41">
    <property type="entry name" value="INTEGRASE_RECOMBINASE PROTEIN MJ0367-RELATED"/>
    <property type="match status" value="1"/>
</dbReference>
<evidence type="ECO:0000256" key="1">
    <source>
        <dbReference type="ARBA" id="ARBA00008857"/>
    </source>
</evidence>
<comment type="similarity">
    <text evidence="1">Belongs to the 'phage' integrase family.</text>
</comment>
<sequence length="304" mass="33688">MTRCLDRIALMILEAEIGGPLPRDHPPVTGAGRSWWLLRYEHTSRIRALLVARGWSPSNVNKHLSALRRVLEECKFLGLMTADEYDAAARIKNVEAKREKAGRSLDSDELFSMLRVCANVDGASGVRDAALISVLWCTGARREEVANILLERYDAGARALRIIGKGNKERTVYIHPQVLPHLNAWLALLGARRGPMFRPVDRWGHVRSDSMSKRAIGMVVARVRARAGLPPLSTHDFRHTFIGDLLDKGVDLATVQALVGHASPVTTASYDRRPERVKREAVDSLDFPGPQAATPPLADDDTEE</sequence>
<gene>
    <name evidence="6" type="ORF">FXF68_31090</name>
</gene>
<dbReference type="InterPro" id="IPR002104">
    <property type="entry name" value="Integrase_catalytic"/>
</dbReference>
<dbReference type="GO" id="GO:0003677">
    <property type="term" value="F:DNA binding"/>
    <property type="evidence" value="ECO:0007669"/>
    <property type="project" value="UniProtKB-KW"/>
</dbReference>
<dbReference type="AlphaFoldDB" id="A0A5D3FC43"/>
<evidence type="ECO:0000313" key="6">
    <source>
        <dbReference type="EMBL" id="TYK45464.1"/>
    </source>
</evidence>
<dbReference type="GO" id="GO:0006310">
    <property type="term" value="P:DNA recombination"/>
    <property type="evidence" value="ECO:0007669"/>
    <property type="project" value="UniProtKB-KW"/>
</dbReference>
<evidence type="ECO:0000256" key="2">
    <source>
        <dbReference type="ARBA" id="ARBA00023125"/>
    </source>
</evidence>
<evidence type="ECO:0000256" key="3">
    <source>
        <dbReference type="ARBA" id="ARBA00023172"/>
    </source>
</evidence>
<dbReference type="Gene3D" id="1.10.443.10">
    <property type="entry name" value="Intergrase catalytic core"/>
    <property type="match status" value="1"/>
</dbReference>
<dbReference type="SUPFAM" id="SSF56349">
    <property type="entry name" value="DNA breaking-rejoining enzymes"/>
    <property type="match status" value="1"/>
</dbReference>
<keyword evidence="3" id="KW-0233">DNA recombination</keyword>
<evidence type="ECO:0000313" key="7">
    <source>
        <dbReference type="Proteomes" id="UP000323505"/>
    </source>
</evidence>
<name>A0A5D3FC43_9ACTN</name>